<feature type="transmembrane region" description="Helical" evidence="1">
    <location>
        <begin position="20"/>
        <end position="47"/>
    </location>
</feature>
<keyword evidence="3" id="KW-1185">Reference proteome</keyword>
<keyword evidence="1" id="KW-0812">Transmembrane</keyword>
<organism evidence="2 3">
    <name type="scientific">Pontimonas salivibrio</name>
    <dbReference type="NCBI Taxonomy" id="1159327"/>
    <lineage>
        <taxon>Bacteria</taxon>
        <taxon>Bacillati</taxon>
        <taxon>Actinomycetota</taxon>
        <taxon>Actinomycetes</taxon>
        <taxon>Micrococcales</taxon>
        <taxon>Microbacteriaceae</taxon>
        <taxon>Pontimonas</taxon>
    </lineage>
</organism>
<accession>A0A2L2BNI9</accession>
<evidence type="ECO:0000313" key="2">
    <source>
        <dbReference type="EMBL" id="AVG23239.1"/>
    </source>
</evidence>
<dbReference type="EMBL" id="CP026923">
    <property type="protein sequence ID" value="AVG23239.1"/>
    <property type="molecule type" value="Genomic_DNA"/>
</dbReference>
<name>A0A2L2BNI9_9MICO</name>
<sequence>MSDAPELSPSRPDPLTQVGWFTWTSPVGVGVGLVSVGVFLTLVSWALRILAQTPY</sequence>
<keyword evidence="1" id="KW-0472">Membrane</keyword>
<dbReference type="Proteomes" id="UP000243077">
    <property type="component" value="Chromosome"/>
</dbReference>
<evidence type="ECO:0000256" key="1">
    <source>
        <dbReference type="SAM" id="Phobius"/>
    </source>
</evidence>
<proteinExistence type="predicted"/>
<protein>
    <submittedName>
        <fullName evidence="2">Uncharacterized protein</fullName>
    </submittedName>
</protein>
<dbReference type="KEGG" id="psai:C3B54_11238"/>
<gene>
    <name evidence="2" type="ORF">C3B54_11238</name>
</gene>
<keyword evidence="1" id="KW-1133">Transmembrane helix</keyword>
<reference evidence="2 3" key="1">
    <citation type="submission" date="2018-02" db="EMBL/GenBank/DDBJ databases">
        <title>Complete genome of the streamlined marine actinobacterium Pontimonas salivibrio CL-TW6 adapted to coastal planktonic lifestype.</title>
        <authorList>
            <person name="Cho B.C."/>
            <person name="Hardies S.C."/>
            <person name="Jang G.I."/>
            <person name="Hwang C.Y."/>
        </authorList>
    </citation>
    <scope>NUCLEOTIDE SEQUENCE [LARGE SCALE GENOMIC DNA]</scope>
    <source>
        <strain evidence="2 3">CL-TW6</strain>
    </source>
</reference>
<evidence type="ECO:0000313" key="3">
    <source>
        <dbReference type="Proteomes" id="UP000243077"/>
    </source>
</evidence>
<dbReference type="AlphaFoldDB" id="A0A2L2BNI9"/>